<dbReference type="KEGG" id="bcu:BCAH820_3012"/>
<evidence type="ECO:0000313" key="2">
    <source>
        <dbReference type="Proteomes" id="UP000001363"/>
    </source>
</evidence>
<gene>
    <name evidence="1" type="ordered locus">BCAH820_3012</name>
</gene>
<evidence type="ECO:0000313" key="1">
    <source>
        <dbReference type="EMBL" id="ACK87815.1"/>
    </source>
</evidence>
<dbReference type="EMBL" id="CP001283">
    <property type="protein sequence ID" value="ACK87815.1"/>
    <property type="molecule type" value="Genomic_DNA"/>
</dbReference>
<dbReference type="Proteomes" id="UP000001363">
    <property type="component" value="Chromosome"/>
</dbReference>
<accession>B7JD39</accession>
<sequence>MRDGDKEGIQTFRDMELGKRRSFFKKNASKRMGFTKV</sequence>
<dbReference type="HOGENOM" id="CLU_3339535_0_0_9"/>
<reference evidence="1 2" key="1">
    <citation type="submission" date="2008-10" db="EMBL/GenBank/DDBJ databases">
        <title>Genome sequence of Bacillus cereus AH820.</title>
        <authorList>
            <person name="Dodson R.J."/>
            <person name="Durkin A.S."/>
            <person name="Rosovitz M.J."/>
            <person name="Rasko D.A."/>
            <person name="Hoffmaster A."/>
            <person name="Ravel J."/>
            <person name="Sutton G."/>
        </authorList>
    </citation>
    <scope>NUCLEOTIDE SEQUENCE [LARGE SCALE GENOMIC DNA]</scope>
    <source>
        <strain evidence="1 2">AH820</strain>
    </source>
</reference>
<organism evidence="1 2">
    <name type="scientific">Bacillus cereus (strain AH820)</name>
    <dbReference type="NCBI Taxonomy" id="405535"/>
    <lineage>
        <taxon>Bacteria</taxon>
        <taxon>Bacillati</taxon>
        <taxon>Bacillota</taxon>
        <taxon>Bacilli</taxon>
        <taxon>Bacillales</taxon>
        <taxon>Bacillaceae</taxon>
        <taxon>Bacillus</taxon>
        <taxon>Bacillus cereus group</taxon>
    </lineage>
</organism>
<proteinExistence type="predicted"/>
<dbReference type="AlphaFoldDB" id="B7JD39"/>
<protein>
    <submittedName>
        <fullName evidence="1">Uncharacterized protein</fullName>
    </submittedName>
</protein>
<name>B7JD39_BACC0</name>